<dbReference type="InterPro" id="IPR010997">
    <property type="entry name" value="HRDC-like_sf"/>
</dbReference>
<dbReference type="Proteomes" id="UP000215902">
    <property type="component" value="Unassembled WGS sequence"/>
</dbReference>
<dbReference type="GO" id="GO:0000166">
    <property type="term" value="F:nucleotide binding"/>
    <property type="evidence" value="ECO:0007669"/>
    <property type="project" value="InterPro"/>
</dbReference>
<protein>
    <recommendedName>
        <fullName evidence="3">DNA-directed RNA polymerase III subunit RPC9</fullName>
    </recommendedName>
</protein>
<evidence type="ECO:0000259" key="10">
    <source>
        <dbReference type="SMART" id="SM00657"/>
    </source>
</evidence>
<evidence type="ECO:0000256" key="9">
    <source>
        <dbReference type="ARBA" id="ARBA00045808"/>
    </source>
</evidence>
<keyword evidence="12" id="KW-1185">Reference proteome</keyword>
<comment type="function">
    <text evidence="9">DNA-dependent RNA polymerase catalyzes the transcription of DNA into RNA using the four ribonucleoside triphosphates as substrates. Specific peripheric component of RNA polymerase III (Pol III) which synthesizes small non-coding RNAs including 5S rRNA, snRNAs, tRNAs and miRNAs from at least 500 distinct genomic loci. With POLR3H/RPC8 forms a mobile stalk that protrudes from Pol III core and functions primarily in transcription initiation. Pol III plays a key role in sensing and limiting infection by intracellular bacteria and DNA viruses. Acts as nuclear and cytosolic DNA sensor involved in innate immune response. Can sense non-self dsDNA that serves as template for transcription into dsRNA. The non-self RNA polymerase III transcripts, such as Epstein-Barr virus-encoded RNAs (EBERs) induce type I interferon and NF-kappa-B through the RIG-I pathway.</text>
</comment>
<dbReference type="EMBL" id="NIVC01002374">
    <property type="protein sequence ID" value="PAA58442.1"/>
    <property type="molecule type" value="Genomic_DNA"/>
</dbReference>
<dbReference type="InterPro" id="IPR038846">
    <property type="entry name" value="RPC9"/>
</dbReference>
<evidence type="ECO:0000256" key="4">
    <source>
        <dbReference type="ARBA" id="ARBA00022478"/>
    </source>
</evidence>
<evidence type="ECO:0000313" key="12">
    <source>
        <dbReference type="Proteomes" id="UP000215902"/>
    </source>
</evidence>
<sequence>MQVVNECNQVLTNAEVYELLDGIRKSKRAVGQRNSALKNLATLTHTAHKFLAEQTPAPTQTSSAITAFLTDIRQFNLSRQEALQLVNLCPRSPVEVHVIVDDCDQRLTDEQVQMLLDLVAKWFPDSSNST</sequence>
<proteinExistence type="inferred from homology"/>
<dbReference type="Pfam" id="PF03874">
    <property type="entry name" value="RNA_pol_Rpb4"/>
    <property type="match status" value="1"/>
</dbReference>
<dbReference type="AlphaFoldDB" id="A0A267ECL2"/>
<comment type="similarity">
    <text evidence="2">Belongs to the eukaryotic RPC9 RNA polymerase subunit family.</text>
</comment>
<keyword evidence="5" id="KW-0804">Transcription</keyword>
<evidence type="ECO:0000256" key="5">
    <source>
        <dbReference type="ARBA" id="ARBA00023163"/>
    </source>
</evidence>
<keyword evidence="4" id="KW-0240">DNA-directed RNA polymerase</keyword>
<evidence type="ECO:0000256" key="2">
    <source>
        <dbReference type="ARBA" id="ARBA00006898"/>
    </source>
</evidence>
<accession>A0A267ECL2</accession>
<name>A0A267ECL2_9PLAT</name>
<evidence type="ECO:0000313" key="11">
    <source>
        <dbReference type="EMBL" id="PAA58442.1"/>
    </source>
</evidence>
<comment type="function">
    <text evidence="7">Accessory protein for the calcitonin gene-related peptide (CGRP) receptor. It modulates CGRP responsiveness in a variety of tissues.</text>
</comment>
<organism evidence="11 12">
    <name type="scientific">Macrostomum lignano</name>
    <dbReference type="NCBI Taxonomy" id="282301"/>
    <lineage>
        <taxon>Eukaryota</taxon>
        <taxon>Metazoa</taxon>
        <taxon>Spiralia</taxon>
        <taxon>Lophotrochozoa</taxon>
        <taxon>Platyhelminthes</taxon>
        <taxon>Rhabditophora</taxon>
        <taxon>Macrostomorpha</taxon>
        <taxon>Macrostomida</taxon>
        <taxon>Macrostomidae</taxon>
        <taxon>Macrostomum</taxon>
    </lineage>
</organism>
<dbReference type="PANTHER" id="PTHR15561:SF0">
    <property type="entry name" value="DNA-DIRECTED RNA POLYMERASE III SUBUNIT RPC9"/>
    <property type="match status" value="1"/>
</dbReference>
<gene>
    <name evidence="11" type="ORF">BOX15_Mlig031033g1</name>
</gene>
<reference evidence="11 12" key="1">
    <citation type="submission" date="2017-06" db="EMBL/GenBank/DDBJ databases">
        <title>A platform for efficient transgenesis in Macrostomum lignano, a flatworm model organism for stem cell research.</title>
        <authorList>
            <person name="Berezikov E."/>
        </authorList>
    </citation>
    <scope>NUCLEOTIDE SEQUENCE [LARGE SCALE GENOMIC DNA]</scope>
    <source>
        <strain evidence="11">DV1</strain>
        <tissue evidence="11">Whole organism</tissue>
    </source>
</reference>
<evidence type="ECO:0000256" key="6">
    <source>
        <dbReference type="ARBA" id="ARBA00023242"/>
    </source>
</evidence>
<dbReference type="InterPro" id="IPR005574">
    <property type="entry name" value="Rpb4/RPC9"/>
</dbReference>
<dbReference type="STRING" id="282301.A0A267ECL2"/>
<dbReference type="GO" id="GO:0005666">
    <property type="term" value="C:RNA polymerase III complex"/>
    <property type="evidence" value="ECO:0007669"/>
    <property type="project" value="InterPro"/>
</dbReference>
<evidence type="ECO:0000256" key="7">
    <source>
        <dbReference type="ARBA" id="ARBA00043924"/>
    </source>
</evidence>
<evidence type="ECO:0000256" key="8">
    <source>
        <dbReference type="ARBA" id="ARBA00044007"/>
    </source>
</evidence>
<comment type="subcellular location">
    <subcellularLocation>
        <location evidence="1">Nucleus</location>
    </subcellularLocation>
</comment>
<keyword evidence="6" id="KW-0539">Nucleus</keyword>
<dbReference type="InterPro" id="IPR006590">
    <property type="entry name" value="RNA_pol_Rpb4/RPC9_core"/>
</dbReference>
<dbReference type="SMART" id="SM00657">
    <property type="entry name" value="RPOL4c"/>
    <property type="match status" value="1"/>
</dbReference>
<evidence type="ECO:0000256" key="1">
    <source>
        <dbReference type="ARBA" id="ARBA00004123"/>
    </source>
</evidence>
<dbReference type="Gene3D" id="1.20.1250.40">
    <property type="match status" value="1"/>
</dbReference>
<evidence type="ECO:0000256" key="3">
    <source>
        <dbReference type="ARBA" id="ARBA00016672"/>
    </source>
</evidence>
<dbReference type="SUPFAM" id="SSF47819">
    <property type="entry name" value="HRDC-like"/>
    <property type="match status" value="1"/>
</dbReference>
<feature type="domain" description="RNA polymerase Rpb4/RPC9 core" evidence="10">
    <location>
        <begin position="1"/>
        <end position="126"/>
    </location>
</feature>
<dbReference type="PANTHER" id="PTHR15561">
    <property type="entry name" value="CALCITONIN GENE-RELATED PEPTIDE-RECEPTOR COMPONENT PROTEIN"/>
    <property type="match status" value="1"/>
</dbReference>
<dbReference type="InterPro" id="IPR038324">
    <property type="entry name" value="Rpb4/RPC9_sf"/>
</dbReference>
<comment type="caution">
    <text evidence="11">The sequence shown here is derived from an EMBL/GenBank/DDBJ whole genome shotgun (WGS) entry which is preliminary data.</text>
</comment>
<dbReference type="OrthoDB" id="1746530at2759"/>
<comment type="subunit">
    <text evidence="8">Component of the RNA polymerase III complex consisting of 17 subunits: a ten-subunit horseshoe-shaped catalytic core composed of POLR3A/RPC1, POLR3B/RPC2, POLR1C/RPAC1, POLR1D/RPAC2, POLR3K/RPC10, POLR2E/RPABC1, POLR2F/RPABC2, POLR2H/RPABC3, POLR2K/RPABC4 and POLR2L/RPABC5; a mobile stalk composed of two subunits POLR3H/RPC8 and CRCP/RPC9, protruding from the core and functioning primarily in transcription initiation; and additional subunits homologous to general transcription factors of the RNA polymerase II machinery, POLR3C/RPC3-POLR3F/RPC6-POLR3G/RPC7 heterotrimer required for transcription initiation and POLR3D/RPC4-POLR3E/RPC5 heterodimer involved in both transcription initiation and termination.</text>
</comment>
<dbReference type="GO" id="GO:0006384">
    <property type="term" value="P:transcription initiation at RNA polymerase III promoter"/>
    <property type="evidence" value="ECO:0007669"/>
    <property type="project" value="InterPro"/>
</dbReference>